<sequence>MSDAEKLVEAGLKYNDEPLILRPKVGGDILGSRETGRTCWPRSFILRLMLICVLLATIAGFILIIFTLHHSGTWPWNHFNRRYASAMGSCRVLTPFPGIGMQERFLYEPNAITITHGSVAGFPPVTSFHLLKEAMSVMRTHGICYVYPLDSDIAEAVPMDDSVVERIKEASEPSMTQIKSPFGVRVFMVSPNSNYNVKIEHPAAAANCSNVPILRLIEMVLSQTDDQPDFVSLAISVCMLPSCGSRDQDIRYFLDNREGLVQSTESTAFPSIPCPNECTWGGSRADPLRQVCRCPPKDNPPSIRLFPSLQQKEPEPEPETKDDNGGVIQAYPPLPSPSNDNQFQVDDNEEAVVFPDSNEPANLDTETSEKDKFDMADVSDEDDEEEEEEEEEEEIDNDQDDLDDEFGK</sequence>
<evidence type="ECO:0000256" key="1">
    <source>
        <dbReference type="SAM" id="MobiDB-lite"/>
    </source>
</evidence>
<reference evidence="5" key="1">
    <citation type="submission" date="2017-02" db="UniProtKB">
        <authorList>
            <consortium name="WormBaseParasite"/>
        </authorList>
    </citation>
    <scope>IDENTIFICATION</scope>
</reference>
<protein>
    <submittedName>
        <fullName evidence="5">Conserved plasma membrane protein</fullName>
    </submittedName>
</protein>
<dbReference type="WBParaSite" id="HNAJ_0000438801-mRNA-1">
    <property type="protein sequence ID" value="HNAJ_0000438801-mRNA-1"/>
    <property type="gene ID" value="HNAJ_0000438801"/>
</dbReference>
<dbReference type="OrthoDB" id="6244464at2759"/>
<evidence type="ECO:0000256" key="2">
    <source>
        <dbReference type="SAM" id="Phobius"/>
    </source>
</evidence>
<keyword evidence="4" id="KW-1185">Reference proteome</keyword>
<feature type="transmembrane region" description="Helical" evidence="2">
    <location>
        <begin position="44"/>
        <end position="68"/>
    </location>
</feature>
<gene>
    <name evidence="3" type="ORF">HNAJ_LOCUS4386</name>
</gene>
<organism evidence="5">
    <name type="scientific">Rodentolepis nana</name>
    <name type="common">Dwarf tapeworm</name>
    <name type="synonym">Hymenolepis nana</name>
    <dbReference type="NCBI Taxonomy" id="102285"/>
    <lineage>
        <taxon>Eukaryota</taxon>
        <taxon>Metazoa</taxon>
        <taxon>Spiralia</taxon>
        <taxon>Lophotrochozoa</taxon>
        <taxon>Platyhelminthes</taxon>
        <taxon>Cestoda</taxon>
        <taxon>Eucestoda</taxon>
        <taxon>Cyclophyllidea</taxon>
        <taxon>Hymenolepididae</taxon>
        <taxon>Rodentolepis</taxon>
    </lineage>
</organism>
<proteinExistence type="predicted"/>
<feature type="region of interest" description="Disordered" evidence="1">
    <location>
        <begin position="300"/>
        <end position="408"/>
    </location>
</feature>
<feature type="compositionally biased region" description="Acidic residues" evidence="1">
    <location>
        <begin position="377"/>
        <end position="408"/>
    </location>
</feature>
<keyword evidence="2" id="KW-0812">Transmembrane</keyword>
<dbReference type="EMBL" id="UZAE01003043">
    <property type="protein sequence ID" value="VDO00246.1"/>
    <property type="molecule type" value="Genomic_DNA"/>
</dbReference>
<dbReference type="AlphaFoldDB" id="A0A0R3TBE9"/>
<evidence type="ECO:0000313" key="4">
    <source>
        <dbReference type="Proteomes" id="UP000278807"/>
    </source>
</evidence>
<reference evidence="3 4" key="2">
    <citation type="submission" date="2018-11" db="EMBL/GenBank/DDBJ databases">
        <authorList>
            <consortium name="Pathogen Informatics"/>
        </authorList>
    </citation>
    <scope>NUCLEOTIDE SEQUENCE [LARGE SCALE GENOMIC DNA]</scope>
</reference>
<dbReference type="Proteomes" id="UP000278807">
    <property type="component" value="Unassembled WGS sequence"/>
</dbReference>
<evidence type="ECO:0000313" key="5">
    <source>
        <dbReference type="WBParaSite" id="HNAJ_0000438801-mRNA-1"/>
    </source>
</evidence>
<keyword evidence="2" id="KW-1133">Transmembrane helix</keyword>
<keyword evidence="2" id="KW-0472">Membrane</keyword>
<feature type="compositionally biased region" description="Basic and acidic residues" evidence="1">
    <location>
        <begin position="312"/>
        <end position="324"/>
    </location>
</feature>
<evidence type="ECO:0000313" key="3">
    <source>
        <dbReference type="EMBL" id="VDO00246.1"/>
    </source>
</evidence>
<name>A0A0R3TBE9_RODNA</name>
<accession>A0A0R3TBE9</accession>